<protein>
    <submittedName>
        <fullName evidence="1">Uncharacterized protein</fullName>
    </submittedName>
</protein>
<comment type="caution">
    <text evidence="1">The sequence shown here is derived from an EMBL/GenBank/DDBJ whole genome shotgun (WGS) entry which is preliminary data.</text>
</comment>
<proteinExistence type="predicted"/>
<keyword evidence="2" id="KW-1185">Reference proteome</keyword>
<evidence type="ECO:0000313" key="1">
    <source>
        <dbReference type="EMBL" id="KAK4706662.1"/>
    </source>
</evidence>
<dbReference type="EMBL" id="JAWPEI010000059">
    <property type="protein sequence ID" value="KAK4706662.1"/>
    <property type="molecule type" value="Genomic_DNA"/>
</dbReference>
<dbReference type="PANTHER" id="PTHR33710:SF54">
    <property type="entry name" value="NON-LTR RETROELEMENT REVERSE TRANSCRIPTASE"/>
    <property type="match status" value="1"/>
</dbReference>
<sequence length="199" mass="24015">MDLGFNGPRFTWSNQRGINFRMWKRLDRAMVNDKWLKNMPQTTINHLPSVGSDHCPLLMETNTRVDTHIKYFRFLNYWTDQPSFEETVTECWNRDFEERVRVAEENLIHNNTEEHRAVLHGINADYIRFMKLEDSILKQKTQLQWFKEGDVNSKYFHALIRGRRRRLFIHKILTDDDEWVQGDEHITQAACNHFQNIFT</sequence>
<dbReference type="SUPFAM" id="SSF56219">
    <property type="entry name" value="DNase I-like"/>
    <property type="match status" value="1"/>
</dbReference>
<name>A0AAV9K351_9SOLN</name>
<evidence type="ECO:0000313" key="2">
    <source>
        <dbReference type="Proteomes" id="UP001311915"/>
    </source>
</evidence>
<gene>
    <name evidence="1" type="ORF">R3W88_033794</name>
</gene>
<dbReference type="InterPro" id="IPR036691">
    <property type="entry name" value="Endo/exonu/phosph_ase_sf"/>
</dbReference>
<accession>A0AAV9K351</accession>
<dbReference type="Proteomes" id="UP001311915">
    <property type="component" value="Unassembled WGS sequence"/>
</dbReference>
<organism evidence="1 2">
    <name type="scientific">Solanum pinnatisectum</name>
    <name type="common">tansyleaf nightshade</name>
    <dbReference type="NCBI Taxonomy" id="50273"/>
    <lineage>
        <taxon>Eukaryota</taxon>
        <taxon>Viridiplantae</taxon>
        <taxon>Streptophyta</taxon>
        <taxon>Embryophyta</taxon>
        <taxon>Tracheophyta</taxon>
        <taxon>Spermatophyta</taxon>
        <taxon>Magnoliopsida</taxon>
        <taxon>eudicotyledons</taxon>
        <taxon>Gunneridae</taxon>
        <taxon>Pentapetalae</taxon>
        <taxon>asterids</taxon>
        <taxon>lamiids</taxon>
        <taxon>Solanales</taxon>
        <taxon>Solanaceae</taxon>
        <taxon>Solanoideae</taxon>
        <taxon>Solaneae</taxon>
        <taxon>Solanum</taxon>
    </lineage>
</organism>
<dbReference type="PANTHER" id="PTHR33710">
    <property type="entry name" value="BNAC02G09200D PROTEIN"/>
    <property type="match status" value="1"/>
</dbReference>
<reference evidence="1 2" key="1">
    <citation type="submission" date="2023-10" db="EMBL/GenBank/DDBJ databases">
        <title>Genome-Wide Identification Analysis in wild type Solanum Pinnatisectum Reveals Some Genes Defensing Phytophthora Infestans.</title>
        <authorList>
            <person name="Sun C."/>
        </authorList>
    </citation>
    <scope>NUCLEOTIDE SEQUENCE [LARGE SCALE GENOMIC DNA]</scope>
    <source>
        <strain evidence="1">LQN</strain>
        <tissue evidence="1">Leaf</tissue>
    </source>
</reference>
<dbReference type="Gene3D" id="3.60.10.10">
    <property type="entry name" value="Endonuclease/exonuclease/phosphatase"/>
    <property type="match status" value="1"/>
</dbReference>
<dbReference type="AlphaFoldDB" id="A0AAV9K351"/>